<evidence type="ECO:0000256" key="2">
    <source>
        <dbReference type="ARBA" id="ARBA00022516"/>
    </source>
</evidence>
<evidence type="ECO:0000256" key="4">
    <source>
        <dbReference type="ARBA" id="ARBA00022692"/>
    </source>
</evidence>
<keyword evidence="1" id="KW-1003">Cell membrane</keyword>
<feature type="transmembrane region" description="Helical" evidence="10">
    <location>
        <begin position="87"/>
        <end position="108"/>
    </location>
</feature>
<feature type="transmembrane region" description="Helical" evidence="10">
    <location>
        <begin position="48"/>
        <end position="75"/>
    </location>
</feature>
<keyword evidence="3" id="KW-0808">Transferase</keyword>
<keyword evidence="2" id="KW-0444">Lipid biosynthesis</keyword>
<keyword evidence="11" id="KW-0012">Acyltransferase</keyword>
<reference evidence="11 12" key="1">
    <citation type="submission" date="2020-12" db="EMBL/GenBank/DDBJ databases">
        <title>Whole genome sequences of gut porcine anaerobes.</title>
        <authorList>
            <person name="Kubasova T."/>
            <person name="Jahodarova E."/>
            <person name="Rychlik I."/>
        </authorList>
    </citation>
    <scope>NUCLEOTIDE SEQUENCE [LARGE SCALE GENOMIC DNA]</scope>
    <source>
        <strain evidence="11 12">An867</strain>
    </source>
</reference>
<feature type="transmembrane region" description="Helical" evidence="10">
    <location>
        <begin position="7"/>
        <end position="28"/>
    </location>
</feature>
<dbReference type="PANTHER" id="PTHR30309">
    <property type="entry name" value="INNER MEMBRANE PROTEIN YGIH"/>
    <property type="match status" value="1"/>
</dbReference>
<dbReference type="GO" id="GO:0016746">
    <property type="term" value="F:acyltransferase activity"/>
    <property type="evidence" value="ECO:0007669"/>
    <property type="project" value="UniProtKB-KW"/>
</dbReference>
<keyword evidence="4 10" id="KW-0812">Transmembrane</keyword>
<evidence type="ECO:0000256" key="3">
    <source>
        <dbReference type="ARBA" id="ARBA00022679"/>
    </source>
</evidence>
<evidence type="ECO:0000256" key="9">
    <source>
        <dbReference type="ARBA" id="ARBA00023264"/>
    </source>
</evidence>
<keyword evidence="8" id="KW-0594">Phospholipid biosynthesis</keyword>
<evidence type="ECO:0000256" key="7">
    <source>
        <dbReference type="ARBA" id="ARBA00023136"/>
    </source>
</evidence>
<keyword evidence="9" id="KW-1208">Phospholipid metabolism</keyword>
<keyword evidence="12" id="KW-1185">Reference proteome</keyword>
<dbReference type="PANTHER" id="PTHR30309:SF0">
    <property type="entry name" value="GLYCEROL-3-PHOSPHATE ACYLTRANSFERASE-RELATED"/>
    <property type="match status" value="1"/>
</dbReference>
<evidence type="ECO:0000256" key="10">
    <source>
        <dbReference type="SAM" id="Phobius"/>
    </source>
</evidence>
<proteinExistence type="predicted"/>
<dbReference type="InterPro" id="IPR003811">
    <property type="entry name" value="G3P_acylTferase_PlsY"/>
</dbReference>
<gene>
    <name evidence="11" type="ORF">JQM67_00170</name>
</gene>
<dbReference type="SMART" id="SM01207">
    <property type="entry name" value="G3P_acyltransf"/>
    <property type="match status" value="1"/>
</dbReference>
<feature type="transmembrane region" description="Helical" evidence="10">
    <location>
        <begin position="149"/>
        <end position="167"/>
    </location>
</feature>
<evidence type="ECO:0000256" key="1">
    <source>
        <dbReference type="ARBA" id="ARBA00022475"/>
    </source>
</evidence>
<sequence length="205" mass="22862">MLKRDIFYILFGYLLGSILFARLGGLLFKQHDVTQDGTDRNPGTMNAFLYGGFWCGVFALCGDLLKGFLPVFLYLNVEPQPAPSLSLSLVMAAPVLGHICPVFCPLHGGKGIAVTFGCLLGLFPQPLPFAFLAGAFLFFTLILRIDPHYYRTLATYFVSALLTVWFVPERCTVFGYLLIAVLVTVKLLLSAEEKARFEVKWAWKH</sequence>
<name>A0ABS9CJM8_9FIRM</name>
<feature type="transmembrane region" description="Helical" evidence="10">
    <location>
        <begin position="173"/>
        <end position="191"/>
    </location>
</feature>
<evidence type="ECO:0000313" key="11">
    <source>
        <dbReference type="EMBL" id="MCF2651025.1"/>
    </source>
</evidence>
<evidence type="ECO:0000313" key="12">
    <source>
        <dbReference type="Proteomes" id="UP001299220"/>
    </source>
</evidence>
<feature type="transmembrane region" description="Helical" evidence="10">
    <location>
        <begin position="114"/>
        <end position="142"/>
    </location>
</feature>
<dbReference type="EMBL" id="JAFBIT010000001">
    <property type="protein sequence ID" value="MCF2651025.1"/>
    <property type="molecule type" value="Genomic_DNA"/>
</dbReference>
<accession>A0ABS9CJM8</accession>
<evidence type="ECO:0000256" key="6">
    <source>
        <dbReference type="ARBA" id="ARBA00023098"/>
    </source>
</evidence>
<protein>
    <submittedName>
        <fullName evidence="11">Glycerol-3-phosphate acyltransferase</fullName>
    </submittedName>
</protein>
<keyword evidence="5 10" id="KW-1133">Transmembrane helix</keyword>
<keyword evidence="7 10" id="KW-0472">Membrane</keyword>
<evidence type="ECO:0000256" key="5">
    <source>
        <dbReference type="ARBA" id="ARBA00022989"/>
    </source>
</evidence>
<evidence type="ECO:0000256" key="8">
    <source>
        <dbReference type="ARBA" id="ARBA00023209"/>
    </source>
</evidence>
<organism evidence="11 12">
    <name type="scientific">Anaeromassilibacillus senegalensis</name>
    <dbReference type="NCBI Taxonomy" id="1673717"/>
    <lineage>
        <taxon>Bacteria</taxon>
        <taxon>Bacillati</taxon>
        <taxon>Bacillota</taxon>
        <taxon>Clostridia</taxon>
        <taxon>Eubacteriales</taxon>
        <taxon>Acutalibacteraceae</taxon>
        <taxon>Anaeromassilibacillus</taxon>
    </lineage>
</organism>
<comment type="caution">
    <text evidence="11">The sequence shown here is derived from an EMBL/GenBank/DDBJ whole genome shotgun (WGS) entry which is preliminary data.</text>
</comment>
<dbReference type="Proteomes" id="UP001299220">
    <property type="component" value="Unassembled WGS sequence"/>
</dbReference>
<dbReference type="Pfam" id="PF02660">
    <property type="entry name" value="G3P_acyltransf"/>
    <property type="match status" value="1"/>
</dbReference>
<keyword evidence="6" id="KW-0443">Lipid metabolism</keyword>
<dbReference type="RefSeq" id="WP_235321973.1">
    <property type="nucleotide sequence ID" value="NZ_JAFBIT010000001.1"/>
</dbReference>